<reference evidence="2 3" key="1">
    <citation type="submission" date="2019-03" db="EMBL/GenBank/DDBJ databases">
        <authorList>
            <person name="Nijsse B."/>
        </authorList>
    </citation>
    <scope>NUCLEOTIDE SEQUENCE [LARGE SCALE GENOMIC DNA]</scope>
    <source>
        <strain evidence="2">Desulfoluna butyratoxydans MSL71</strain>
    </source>
</reference>
<organism evidence="2 3">
    <name type="scientific">Desulfoluna butyratoxydans</name>
    <dbReference type="NCBI Taxonomy" id="231438"/>
    <lineage>
        <taxon>Bacteria</taxon>
        <taxon>Pseudomonadati</taxon>
        <taxon>Thermodesulfobacteriota</taxon>
        <taxon>Desulfobacteria</taxon>
        <taxon>Desulfobacterales</taxon>
        <taxon>Desulfolunaceae</taxon>
        <taxon>Desulfoluna</taxon>
    </lineage>
</organism>
<evidence type="ECO:0000313" key="3">
    <source>
        <dbReference type="Proteomes" id="UP000507962"/>
    </source>
</evidence>
<dbReference type="AlphaFoldDB" id="A0A4U8YTE5"/>
<dbReference type="EMBL" id="CAADHO010000013">
    <property type="protein sequence ID" value="VFQ47114.1"/>
    <property type="molecule type" value="Genomic_DNA"/>
</dbReference>
<dbReference type="Proteomes" id="UP000507962">
    <property type="component" value="Unassembled WGS sequence"/>
</dbReference>
<feature type="transmembrane region" description="Helical" evidence="1">
    <location>
        <begin position="20"/>
        <end position="45"/>
    </location>
</feature>
<evidence type="ECO:0000256" key="1">
    <source>
        <dbReference type="SAM" id="Phobius"/>
    </source>
</evidence>
<sequence length="103" mass="11577">MDVSWKVAIKVWFSFLWRTIAFSLLIGIIVGLFLGLIDVGGAIMLHERSITAKFRPFIIWASMIPVQIIAIKGALKAEYSDFHISLVDIRQGFSKKVLIKSPS</sequence>
<keyword evidence="1" id="KW-0472">Membrane</keyword>
<keyword evidence="1" id="KW-0812">Transmembrane</keyword>
<keyword evidence="1" id="KW-1133">Transmembrane helix</keyword>
<dbReference type="RefSeq" id="WP_180146289.1">
    <property type="nucleotide sequence ID" value="NZ_CAADHO010000013.1"/>
</dbReference>
<gene>
    <name evidence="2" type="ORF">MSL71_48000</name>
</gene>
<protein>
    <submittedName>
        <fullName evidence="2">Uncharacterized protein</fullName>
    </submittedName>
</protein>
<name>A0A4U8YTE5_9BACT</name>
<keyword evidence="3" id="KW-1185">Reference proteome</keyword>
<feature type="transmembrane region" description="Helical" evidence="1">
    <location>
        <begin position="57"/>
        <end position="75"/>
    </location>
</feature>
<accession>A0A4U8YTE5</accession>
<proteinExistence type="predicted"/>
<evidence type="ECO:0000313" key="2">
    <source>
        <dbReference type="EMBL" id="VFQ47114.1"/>
    </source>
</evidence>